<dbReference type="InterPro" id="IPR025409">
    <property type="entry name" value="DUF4303"/>
</dbReference>
<dbReference type="EMBL" id="CACRYJ010000028">
    <property type="protein sequence ID" value="VZO36917.1"/>
    <property type="molecule type" value="Genomic_DNA"/>
</dbReference>
<name>A0A7M4DIV3_9MICO</name>
<evidence type="ECO:0000313" key="1">
    <source>
        <dbReference type="EMBL" id="VZO36917.1"/>
    </source>
</evidence>
<organism evidence="1 2">
    <name type="scientific">Occultella aeris</name>
    <dbReference type="NCBI Taxonomy" id="2761496"/>
    <lineage>
        <taxon>Bacteria</taxon>
        <taxon>Bacillati</taxon>
        <taxon>Actinomycetota</taxon>
        <taxon>Actinomycetes</taxon>
        <taxon>Micrococcales</taxon>
        <taxon>Ruaniaceae</taxon>
        <taxon>Occultella</taxon>
    </lineage>
</organism>
<dbReference type="Proteomes" id="UP000419743">
    <property type="component" value="Unassembled WGS sequence"/>
</dbReference>
<proteinExistence type="predicted"/>
<comment type="caution">
    <text evidence="1">The sequence shown here is derived from an EMBL/GenBank/DDBJ whole genome shotgun (WGS) entry which is preliminary data.</text>
</comment>
<sequence length="158" mass="17231">MVGVGIATDADATSIVAFAHSRRHLDDLIAEDPEFAIDAKWHLGEWDLDILGAEGVDDPLEPIRAEAERAKRRCSVSSVDPGTAPGLREFRRTVWDSIAQALTASVAAGFFEQWPNAVRVFLPLDADVSEVDIARWNAALNDQAGTAEFRGFLQIDTV</sequence>
<gene>
    <name evidence="1" type="ORF">HALOF300_02056</name>
</gene>
<accession>A0A7M4DIV3</accession>
<keyword evidence="2" id="KW-1185">Reference proteome</keyword>
<evidence type="ECO:0000313" key="2">
    <source>
        <dbReference type="Proteomes" id="UP000419743"/>
    </source>
</evidence>
<dbReference type="Pfam" id="PF14136">
    <property type="entry name" value="DUF4303"/>
    <property type="match status" value="1"/>
</dbReference>
<reference evidence="1 2" key="1">
    <citation type="submission" date="2019-11" db="EMBL/GenBank/DDBJ databases">
        <authorList>
            <person name="Criscuolo A."/>
        </authorList>
    </citation>
    <scope>NUCLEOTIDE SEQUENCE [LARGE SCALE GENOMIC DNA]</scope>
    <source>
        <strain evidence="1">CIP111667</strain>
    </source>
</reference>
<evidence type="ECO:0008006" key="3">
    <source>
        <dbReference type="Google" id="ProtNLM"/>
    </source>
</evidence>
<dbReference type="AlphaFoldDB" id="A0A7M4DIV3"/>
<protein>
    <recommendedName>
        <fullName evidence="3">DUF4303 domain-containing protein</fullName>
    </recommendedName>
</protein>